<dbReference type="GO" id="GO:0004175">
    <property type="term" value="F:endopeptidase activity"/>
    <property type="evidence" value="ECO:0007669"/>
    <property type="project" value="UniProtKB-ARBA"/>
</dbReference>
<keyword evidence="1" id="KW-0472">Membrane</keyword>
<feature type="transmembrane region" description="Helical" evidence="1">
    <location>
        <begin position="147"/>
        <end position="166"/>
    </location>
</feature>
<dbReference type="AlphaFoldDB" id="A0A0E4CYM2"/>
<accession>A0A0E4CYM2</accession>
<dbReference type="PATRIC" id="fig|1073571.4.peg.5640"/>
<protein>
    <submittedName>
        <fullName evidence="3">Putative membrane protein</fullName>
    </submittedName>
</protein>
<evidence type="ECO:0000313" key="3">
    <source>
        <dbReference type="EMBL" id="CQR57655.1"/>
    </source>
</evidence>
<evidence type="ECO:0000313" key="4">
    <source>
        <dbReference type="Proteomes" id="UP000033163"/>
    </source>
</evidence>
<dbReference type="InterPro" id="IPR003675">
    <property type="entry name" value="Rce1/LyrA-like_dom"/>
</dbReference>
<evidence type="ECO:0000259" key="2">
    <source>
        <dbReference type="Pfam" id="PF02517"/>
    </source>
</evidence>
<name>A0A0E4CYM2_9BACL</name>
<feature type="transmembrane region" description="Helical" evidence="1">
    <location>
        <begin position="48"/>
        <end position="72"/>
    </location>
</feature>
<sequence>MNTHPIDQLETEQHSLLKAAAFHLIPGAVTFLFILFISPLLHKAGLTIALSINIETIVWLTPAMLGILFYQARRQTGTFSLKGIMPYRQKLPLRHYLILVPVVLGWAVLIFWLMEPVSRFLLEHVFSFYPDWFDAGTDDMSRYSHGMLAASWASDFILIGLLAPAVEELYFRGYLLPRLGRYRGWGVVINVVLFVVYHFFSPWMIITRLIAIFPMYYVVWRTKNIYIGMVAHVLLNLISALSLYSLYFG</sequence>
<dbReference type="GO" id="GO:0080120">
    <property type="term" value="P:CAAX-box protein maturation"/>
    <property type="evidence" value="ECO:0007669"/>
    <property type="project" value="UniProtKB-ARBA"/>
</dbReference>
<evidence type="ECO:0000256" key="1">
    <source>
        <dbReference type="SAM" id="Phobius"/>
    </source>
</evidence>
<keyword evidence="1" id="KW-0812">Transmembrane</keyword>
<feature type="domain" description="CAAX prenyl protease 2/Lysostaphin resistance protein A-like" evidence="2">
    <location>
        <begin position="152"/>
        <end position="238"/>
    </location>
</feature>
<feature type="transmembrane region" description="Helical" evidence="1">
    <location>
        <begin position="21"/>
        <end position="42"/>
    </location>
</feature>
<dbReference type="EMBL" id="LN831776">
    <property type="protein sequence ID" value="CQR57655.1"/>
    <property type="molecule type" value="Genomic_DNA"/>
</dbReference>
<dbReference type="HOGENOM" id="CLU_086373_0_0_9"/>
<dbReference type="RefSeq" id="WP_046505359.1">
    <property type="nucleotide sequence ID" value="NZ_LN831776.1"/>
</dbReference>
<proteinExistence type="predicted"/>
<keyword evidence="1" id="KW-1133">Transmembrane helix</keyword>
<feature type="transmembrane region" description="Helical" evidence="1">
    <location>
        <begin position="225"/>
        <end position="247"/>
    </location>
</feature>
<feature type="transmembrane region" description="Helical" evidence="1">
    <location>
        <begin position="93"/>
        <end position="114"/>
    </location>
</feature>
<organism evidence="3 4">
    <name type="scientific">Paenibacillus riograndensis SBR5</name>
    <dbReference type="NCBI Taxonomy" id="1073571"/>
    <lineage>
        <taxon>Bacteria</taxon>
        <taxon>Bacillati</taxon>
        <taxon>Bacillota</taxon>
        <taxon>Bacilli</taxon>
        <taxon>Bacillales</taxon>
        <taxon>Paenibacillaceae</taxon>
        <taxon>Paenibacillus</taxon>
        <taxon>Paenibacillus sonchi group</taxon>
    </lineage>
</organism>
<reference evidence="4" key="1">
    <citation type="submission" date="2015-03" db="EMBL/GenBank/DDBJ databases">
        <authorList>
            <person name="Wibberg D."/>
        </authorList>
    </citation>
    <scope>NUCLEOTIDE SEQUENCE [LARGE SCALE GENOMIC DNA]</scope>
</reference>
<dbReference type="Pfam" id="PF02517">
    <property type="entry name" value="Rce1-like"/>
    <property type="match status" value="1"/>
</dbReference>
<feature type="transmembrane region" description="Helical" evidence="1">
    <location>
        <begin position="187"/>
        <end position="213"/>
    </location>
</feature>
<gene>
    <name evidence="3" type="ORF">PRIO_5256</name>
</gene>
<dbReference type="Proteomes" id="UP000033163">
    <property type="component" value="Chromosome I"/>
</dbReference>
<dbReference type="KEGG" id="pri:PRIO_5256"/>